<protein>
    <submittedName>
        <fullName evidence="1">Uncharacterized protein</fullName>
    </submittedName>
</protein>
<reference evidence="1" key="1">
    <citation type="submission" date="2012-10" db="EMBL/GenBank/DDBJ databases">
        <authorList>
            <person name="Harkins D.M."/>
            <person name="Durkin A.S."/>
            <person name="Brinkac L.M."/>
            <person name="Haft D.H."/>
            <person name="Selengut J.D."/>
            <person name="Sanka R."/>
            <person name="DePew J."/>
            <person name="Purushe J."/>
            <person name="Matthias M.A."/>
            <person name="Vinetz J.M."/>
            <person name="Sutton G.G."/>
            <person name="Nierman W.C."/>
            <person name="Fouts D.E."/>
        </authorList>
    </citation>
    <scope>NUCLEOTIDE SEQUENCE [LARGE SCALE GENOMIC DNA]</scope>
    <source>
        <strain evidence="1">MOR084</strain>
    </source>
</reference>
<comment type="caution">
    <text evidence="1">The sequence shown here is derived from an EMBL/GenBank/DDBJ whole genome shotgun (WGS) entry which is preliminary data.</text>
</comment>
<accession>A0A0E2BA02</accession>
<dbReference type="Proteomes" id="UP000006329">
    <property type="component" value="Unassembled WGS sequence"/>
</dbReference>
<dbReference type="AlphaFoldDB" id="A0A0E2BA02"/>
<name>A0A0E2BA02_9LEPT</name>
<proteinExistence type="predicted"/>
<sequence length="47" mass="5616">MNLLKTKEIRVCSECRNSHEIKVATAHELYCKHFFQVGKKNLKRRNL</sequence>
<keyword evidence="2" id="KW-1185">Reference proteome</keyword>
<organism evidence="1 2">
    <name type="scientific">Leptospira santarosai str. MOR084</name>
    <dbReference type="NCBI Taxonomy" id="1049984"/>
    <lineage>
        <taxon>Bacteria</taxon>
        <taxon>Pseudomonadati</taxon>
        <taxon>Spirochaetota</taxon>
        <taxon>Spirochaetia</taxon>
        <taxon>Leptospirales</taxon>
        <taxon>Leptospiraceae</taxon>
        <taxon>Leptospira</taxon>
    </lineage>
</organism>
<gene>
    <name evidence="1" type="ORF">LEP1GSC179_1451</name>
</gene>
<evidence type="ECO:0000313" key="2">
    <source>
        <dbReference type="Proteomes" id="UP000006329"/>
    </source>
</evidence>
<dbReference type="EMBL" id="AHON02000083">
    <property type="protein sequence ID" value="EKO32032.1"/>
    <property type="molecule type" value="Genomic_DNA"/>
</dbReference>
<evidence type="ECO:0000313" key="1">
    <source>
        <dbReference type="EMBL" id="EKO32032.1"/>
    </source>
</evidence>